<dbReference type="PANTHER" id="PTHR24296">
    <property type="entry name" value="CYTOCHROME P450"/>
    <property type="match status" value="1"/>
</dbReference>
<keyword evidence="5 6" id="KW-0349">Heme</keyword>
<dbReference type="Pfam" id="PF00067">
    <property type="entry name" value="p450"/>
    <property type="match status" value="1"/>
</dbReference>
<dbReference type="GO" id="GO:0006629">
    <property type="term" value="P:lipid metabolic process"/>
    <property type="evidence" value="ECO:0007669"/>
    <property type="project" value="UniProtKB-ARBA"/>
</dbReference>
<dbReference type="EMBL" id="GL376599">
    <property type="status" value="NOT_ANNOTATED_CDS"/>
    <property type="molecule type" value="Genomic_DNA"/>
</dbReference>
<reference evidence="9" key="1">
    <citation type="journal article" date="2010" name="Genome Biol.">
        <title>Genome sequence of the necrotrophic plant pathogen Pythium ultimum reveals original pathogenicity mechanisms and effector repertoire.</title>
        <authorList>
            <person name="Levesque C.A."/>
            <person name="Brouwer H."/>
            <person name="Cano L."/>
            <person name="Hamilton J.P."/>
            <person name="Holt C."/>
            <person name="Huitema E."/>
            <person name="Raffaele S."/>
            <person name="Robideau G.P."/>
            <person name="Thines M."/>
            <person name="Win J."/>
            <person name="Zerillo M.M."/>
            <person name="Beakes G.W."/>
            <person name="Boore J.L."/>
            <person name="Busam D."/>
            <person name="Dumas B."/>
            <person name="Ferriera S."/>
            <person name="Fuerstenberg S.I."/>
            <person name="Gachon C.M."/>
            <person name="Gaulin E."/>
            <person name="Govers F."/>
            <person name="Grenville-Briggs L."/>
            <person name="Horner N."/>
            <person name="Hostetler J."/>
            <person name="Jiang R.H."/>
            <person name="Johnson J."/>
            <person name="Krajaejun T."/>
            <person name="Lin H."/>
            <person name="Meijer H.J."/>
            <person name="Moore B."/>
            <person name="Morris P."/>
            <person name="Phuntmart V."/>
            <person name="Puiu D."/>
            <person name="Shetty J."/>
            <person name="Stajich J.E."/>
            <person name="Tripathy S."/>
            <person name="Wawra S."/>
            <person name="van West P."/>
            <person name="Whitty B.R."/>
            <person name="Coutinho P.M."/>
            <person name="Henrissat B."/>
            <person name="Martin F."/>
            <person name="Thomas P.D."/>
            <person name="Tyler B.M."/>
            <person name="De Vries R.P."/>
            <person name="Kamoun S."/>
            <person name="Yandell M."/>
            <person name="Tisserat N."/>
            <person name="Buell C.R."/>
        </authorList>
    </citation>
    <scope>NUCLEOTIDE SEQUENCE</scope>
    <source>
        <strain evidence="9">DAOM:BR144</strain>
    </source>
</reference>
<dbReference type="HOGENOM" id="CLU_001570_27_2_1"/>
<dbReference type="SUPFAM" id="SSF48264">
    <property type="entry name" value="Cytochrome P450"/>
    <property type="match status" value="1"/>
</dbReference>
<dbReference type="Gene3D" id="1.10.630.10">
    <property type="entry name" value="Cytochrome P450"/>
    <property type="match status" value="1"/>
</dbReference>
<dbReference type="eggNOG" id="KOG0157">
    <property type="taxonomic scope" value="Eukaryota"/>
</dbReference>
<dbReference type="GO" id="GO:0020037">
    <property type="term" value="F:heme binding"/>
    <property type="evidence" value="ECO:0007669"/>
    <property type="project" value="InterPro"/>
</dbReference>
<reference evidence="9" key="2">
    <citation type="submission" date="2010-04" db="EMBL/GenBank/DDBJ databases">
        <authorList>
            <person name="Buell R."/>
            <person name="Hamilton J."/>
            <person name="Hostetler J."/>
        </authorList>
    </citation>
    <scope>NUCLEOTIDE SEQUENCE [LARGE SCALE GENOMIC DNA]</scope>
    <source>
        <strain evidence="9">DAOM:BR144</strain>
    </source>
</reference>
<comment type="similarity">
    <text evidence="1 6">Belongs to the cytochrome P450 family.</text>
</comment>
<keyword evidence="4 5" id="KW-0408">Iron</keyword>
<keyword evidence="3 6" id="KW-0560">Oxidoreductase</keyword>
<dbReference type="STRING" id="431595.K3WVR1"/>
<evidence type="ECO:0000256" key="5">
    <source>
        <dbReference type="PIRSR" id="PIRSR602401-1"/>
    </source>
</evidence>
<keyword evidence="9" id="KW-1185">Reference proteome</keyword>
<dbReference type="InterPro" id="IPR017972">
    <property type="entry name" value="Cyt_P450_CS"/>
</dbReference>
<dbReference type="VEuPathDB" id="FungiDB:PYU1_G009041"/>
<dbReference type="InterPro" id="IPR036396">
    <property type="entry name" value="Cyt_P450_sf"/>
</dbReference>
<dbReference type="PROSITE" id="PS00086">
    <property type="entry name" value="CYTOCHROME_P450"/>
    <property type="match status" value="1"/>
</dbReference>
<dbReference type="GO" id="GO:0016705">
    <property type="term" value="F:oxidoreductase activity, acting on paired donors, with incorporation or reduction of molecular oxygen"/>
    <property type="evidence" value="ECO:0007669"/>
    <property type="project" value="InterPro"/>
</dbReference>
<sequence length="536" mass="60376">MDDALLAQSSWTLLLSAALLCALVVYAMAPSNAHFKSLPRPASTLPVLGNTLDLMKYQFPRLHDWITEQCILHNGKSWALQALGAPSLIVLSSVETFEDVLKTQFEIFDKGERMCTIFSDVAGGSIFAVDGDKWKFQRKKFSHLFTMRAFRDTLTTTVHEKVRILGDVLTKSAHDKDTPISIGDVFQRFAFDTFAQVGFGLESSTLASGQSNSFIDAFTTAGEVLERRFHQPDSLWQLKRFLRIGDEKRLAECIEQLNKELYAIIYENLRRKNDPKYAKQLAARSTKDVVSLFLDELDNEDKGQSTTAEGLPKVDIKFLRDVALTILGAGKDSTAWTLSWFVINLNRYPHVAAKIRAELRAKLPQLFTDTQYVPSLDDVDELVYLEAAIRESLRLYPILPLNAKEANTDTTLCDGTFVPKGSRVYIPSYALGRMPSVWGPDAAEFKVERWIERDTQTGNETLIHMSAFKFVSFHAGPRICLGMRFAIFDLKTSLAYMLSKYELTTVKPADQFTYEIASTLAVKGPVMVLVKDIREE</sequence>
<evidence type="ECO:0000256" key="4">
    <source>
        <dbReference type="ARBA" id="ARBA00023004"/>
    </source>
</evidence>
<organism evidence="8 9">
    <name type="scientific">Globisporangium ultimum (strain ATCC 200006 / CBS 805.95 / DAOM BR144)</name>
    <name type="common">Pythium ultimum</name>
    <dbReference type="NCBI Taxonomy" id="431595"/>
    <lineage>
        <taxon>Eukaryota</taxon>
        <taxon>Sar</taxon>
        <taxon>Stramenopiles</taxon>
        <taxon>Oomycota</taxon>
        <taxon>Peronosporomycetes</taxon>
        <taxon>Pythiales</taxon>
        <taxon>Pythiaceae</taxon>
        <taxon>Globisporangium</taxon>
    </lineage>
</organism>
<keyword evidence="6" id="KW-0503">Monooxygenase</keyword>
<dbReference type="Proteomes" id="UP000019132">
    <property type="component" value="Unassembled WGS sequence"/>
</dbReference>
<dbReference type="PRINTS" id="PR00385">
    <property type="entry name" value="P450"/>
</dbReference>
<dbReference type="InterPro" id="IPR002401">
    <property type="entry name" value="Cyt_P450_E_grp-I"/>
</dbReference>
<evidence type="ECO:0008006" key="10">
    <source>
        <dbReference type="Google" id="ProtNLM"/>
    </source>
</evidence>
<reference evidence="8" key="3">
    <citation type="submission" date="2015-02" db="UniProtKB">
        <authorList>
            <consortium name="EnsemblProtists"/>
        </authorList>
    </citation>
    <scope>IDENTIFICATION</scope>
    <source>
        <strain evidence="8">DAOM BR144</strain>
    </source>
</reference>
<keyword evidence="7" id="KW-0732">Signal</keyword>
<keyword evidence="2 5" id="KW-0479">Metal-binding</keyword>
<dbReference type="AlphaFoldDB" id="K3WVR1"/>
<evidence type="ECO:0000256" key="7">
    <source>
        <dbReference type="SAM" id="SignalP"/>
    </source>
</evidence>
<comment type="cofactor">
    <cofactor evidence="5">
        <name>heme</name>
        <dbReference type="ChEBI" id="CHEBI:30413"/>
    </cofactor>
</comment>
<proteinExistence type="inferred from homology"/>
<evidence type="ECO:0000256" key="6">
    <source>
        <dbReference type="RuleBase" id="RU000461"/>
    </source>
</evidence>
<dbReference type="PRINTS" id="PR00463">
    <property type="entry name" value="EP450I"/>
</dbReference>
<feature type="binding site" description="axial binding residue" evidence="5">
    <location>
        <position position="480"/>
    </location>
    <ligand>
        <name>heme</name>
        <dbReference type="ChEBI" id="CHEBI:30413"/>
    </ligand>
    <ligandPart>
        <name>Fe</name>
        <dbReference type="ChEBI" id="CHEBI:18248"/>
    </ligandPart>
</feature>
<name>K3WVR1_GLOUD</name>
<dbReference type="EnsemblProtists" id="PYU1_T009059">
    <property type="protein sequence ID" value="PYU1_T009059"/>
    <property type="gene ID" value="PYU1_G009041"/>
</dbReference>
<protein>
    <recommendedName>
        <fullName evidence="10">Cytochrome P450</fullName>
    </recommendedName>
</protein>
<feature type="signal peptide" evidence="7">
    <location>
        <begin position="1"/>
        <end position="27"/>
    </location>
</feature>
<dbReference type="InParanoid" id="K3WVR1"/>
<dbReference type="GO" id="GO:0004497">
    <property type="term" value="F:monooxygenase activity"/>
    <property type="evidence" value="ECO:0007669"/>
    <property type="project" value="UniProtKB-KW"/>
</dbReference>
<dbReference type="GO" id="GO:0005506">
    <property type="term" value="F:iron ion binding"/>
    <property type="evidence" value="ECO:0007669"/>
    <property type="project" value="InterPro"/>
</dbReference>
<evidence type="ECO:0000256" key="1">
    <source>
        <dbReference type="ARBA" id="ARBA00010617"/>
    </source>
</evidence>
<feature type="chain" id="PRO_5003868090" description="Cytochrome P450" evidence="7">
    <location>
        <begin position="28"/>
        <end position="536"/>
    </location>
</feature>
<accession>K3WVR1</accession>
<evidence type="ECO:0000313" key="9">
    <source>
        <dbReference type="Proteomes" id="UP000019132"/>
    </source>
</evidence>
<dbReference type="OMA" id="ERGFMTA"/>
<dbReference type="InterPro" id="IPR001128">
    <property type="entry name" value="Cyt_P450"/>
</dbReference>
<evidence type="ECO:0000313" key="8">
    <source>
        <dbReference type="EnsemblProtists" id="PYU1_T009059"/>
    </source>
</evidence>
<evidence type="ECO:0000256" key="3">
    <source>
        <dbReference type="ARBA" id="ARBA00023002"/>
    </source>
</evidence>
<dbReference type="CDD" id="cd11064">
    <property type="entry name" value="CYP86A"/>
    <property type="match status" value="1"/>
</dbReference>
<evidence type="ECO:0000256" key="2">
    <source>
        <dbReference type="ARBA" id="ARBA00022723"/>
    </source>
</evidence>